<feature type="domain" description="NAD-dependent epimerase/dehydratase" evidence="11">
    <location>
        <begin position="3"/>
        <end position="251"/>
    </location>
</feature>
<evidence type="ECO:0000256" key="8">
    <source>
        <dbReference type="ARBA" id="ARBA00023235"/>
    </source>
</evidence>
<accession>F4GIP7</accession>
<dbReference type="RefSeq" id="WP_013739576.1">
    <property type="nucleotide sequence ID" value="NC_015436.1"/>
</dbReference>
<dbReference type="STRING" id="760011.Spico_0957"/>
<keyword evidence="8 10" id="KW-0413">Isomerase</keyword>
<dbReference type="OrthoDB" id="9801785at2"/>
<evidence type="ECO:0000256" key="1">
    <source>
        <dbReference type="ARBA" id="ARBA00000083"/>
    </source>
</evidence>
<evidence type="ECO:0000256" key="3">
    <source>
        <dbReference type="ARBA" id="ARBA00004947"/>
    </source>
</evidence>
<dbReference type="InterPro" id="IPR001509">
    <property type="entry name" value="Epimerase_deHydtase"/>
</dbReference>
<dbReference type="GO" id="GO:0033499">
    <property type="term" value="P:galactose catabolic process via UDP-galactose, Leloir pathway"/>
    <property type="evidence" value="ECO:0007669"/>
    <property type="project" value="TreeGrafter"/>
</dbReference>
<dbReference type="GO" id="GO:0003978">
    <property type="term" value="F:UDP-glucose 4-epimerase activity"/>
    <property type="evidence" value="ECO:0007669"/>
    <property type="project" value="UniProtKB-UniRule"/>
</dbReference>
<evidence type="ECO:0000313" key="13">
    <source>
        <dbReference type="Proteomes" id="UP000007939"/>
    </source>
</evidence>
<protein>
    <recommendedName>
        <fullName evidence="6 10">UDP-glucose 4-epimerase</fullName>
        <ecNumber evidence="5 10">5.1.3.2</ecNumber>
    </recommendedName>
</protein>
<organism evidence="12 13">
    <name type="scientific">Parasphaerochaeta coccoides (strain ATCC BAA-1237 / DSM 17374 / SPN1)</name>
    <name type="common">Sphaerochaeta coccoides</name>
    <dbReference type="NCBI Taxonomy" id="760011"/>
    <lineage>
        <taxon>Bacteria</taxon>
        <taxon>Pseudomonadati</taxon>
        <taxon>Spirochaetota</taxon>
        <taxon>Spirochaetia</taxon>
        <taxon>Spirochaetales</taxon>
        <taxon>Sphaerochaetaceae</taxon>
        <taxon>Parasphaerochaeta</taxon>
    </lineage>
</organism>
<evidence type="ECO:0000256" key="5">
    <source>
        <dbReference type="ARBA" id="ARBA00013189"/>
    </source>
</evidence>
<evidence type="ECO:0000259" key="11">
    <source>
        <dbReference type="Pfam" id="PF01370"/>
    </source>
</evidence>
<dbReference type="EC" id="5.1.3.2" evidence="5 10"/>
<reference evidence="12 13" key="2">
    <citation type="journal article" date="2012" name="Stand. Genomic Sci.">
        <title>Complete genome sequence of the termite hindgut bacterium Spirochaeta coccoides type strain (SPN1(T)), reclassification in the genus Sphaerochaeta as Sphaerochaeta coccoides comb. nov. and emendations of the family Spirochaetaceae and the genus Sphaerochaeta.</title>
        <authorList>
            <person name="Abt B."/>
            <person name="Han C."/>
            <person name="Scheuner C."/>
            <person name="Lu M."/>
            <person name="Lapidus A."/>
            <person name="Nolan M."/>
            <person name="Lucas S."/>
            <person name="Hammon N."/>
            <person name="Deshpande S."/>
            <person name="Cheng J.F."/>
            <person name="Tapia R."/>
            <person name="Goodwin L.A."/>
            <person name="Pitluck S."/>
            <person name="Liolios K."/>
            <person name="Pagani I."/>
            <person name="Ivanova N."/>
            <person name="Mavromatis K."/>
            <person name="Mikhailova N."/>
            <person name="Huntemann M."/>
            <person name="Pati A."/>
            <person name="Chen A."/>
            <person name="Palaniappan K."/>
            <person name="Land M."/>
            <person name="Hauser L."/>
            <person name="Brambilla E.M."/>
            <person name="Rohde M."/>
            <person name="Spring S."/>
            <person name="Gronow S."/>
            <person name="Goker M."/>
            <person name="Woyke T."/>
            <person name="Bristow J."/>
            <person name="Eisen J.A."/>
            <person name="Markowitz V."/>
            <person name="Hugenholtz P."/>
            <person name="Kyrpides N.C."/>
            <person name="Klenk H.P."/>
            <person name="Detter J.C."/>
        </authorList>
    </citation>
    <scope>NUCLEOTIDE SEQUENCE [LARGE SCALE GENOMIC DNA]</scope>
    <source>
        <strain evidence="13">ATCC BAA-1237 / DSM 17374 / SPN1</strain>
    </source>
</reference>
<dbReference type="eggNOG" id="COG1087">
    <property type="taxonomic scope" value="Bacteria"/>
</dbReference>
<keyword evidence="7 10" id="KW-0520">NAD</keyword>
<dbReference type="Proteomes" id="UP000007939">
    <property type="component" value="Chromosome"/>
</dbReference>
<comment type="cofactor">
    <cofactor evidence="2 10">
        <name>NAD(+)</name>
        <dbReference type="ChEBI" id="CHEBI:57540"/>
    </cofactor>
</comment>
<dbReference type="EMBL" id="CP002659">
    <property type="protein sequence ID" value="AEC02181.1"/>
    <property type="molecule type" value="Genomic_DNA"/>
</dbReference>
<gene>
    <name evidence="12" type="ordered locus">Spico_0957</name>
</gene>
<evidence type="ECO:0000256" key="2">
    <source>
        <dbReference type="ARBA" id="ARBA00001911"/>
    </source>
</evidence>
<comment type="similarity">
    <text evidence="4 10">Belongs to the NAD(P)-dependent epimerase/dehydratase family.</text>
</comment>
<dbReference type="Gene3D" id="3.40.50.720">
    <property type="entry name" value="NAD(P)-binding Rossmann-like Domain"/>
    <property type="match status" value="1"/>
</dbReference>
<name>F4GIP7_PARC1</name>
<dbReference type="KEGG" id="scc:Spico_0957"/>
<dbReference type="PANTHER" id="PTHR43725">
    <property type="entry name" value="UDP-GLUCOSE 4-EPIMERASE"/>
    <property type="match status" value="1"/>
</dbReference>
<reference evidence="13" key="1">
    <citation type="submission" date="2011-04" db="EMBL/GenBank/DDBJ databases">
        <title>The complete genome of Spirochaeta coccoides DSM 17374.</title>
        <authorList>
            <person name="Lucas S."/>
            <person name="Copeland A."/>
            <person name="Lapidus A."/>
            <person name="Bruce D."/>
            <person name="Goodwin L."/>
            <person name="Pitluck S."/>
            <person name="Peters L."/>
            <person name="Kyrpides N."/>
            <person name="Mavromatis K."/>
            <person name="Pagani I."/>
            <person name="Ivanova N."/>
            <person name="Ovchinnikova G."/>
            <person name="Lu M."/>
            <person name="Detter J.C."/>
            <person name="Tapia R."/>
            <person name="Han C."/>
            <person name="Land M."/>
            <person name="Hauser L."/>
            <person name="Markowitz V."/>
            <person name="Cheng J.-F."/>
            <person name="Hugenholtz P."/>
            <person name="Woyke T."/>
            <person name="Wu D."/>
            <person name="Spring S."/>
            <person name="Schroeder M."/>
            <person name="Brambilla E."/>
            <person name="Klenk H.-P."/>
            <person name="Eisen J.A."/>
        </authorList>
    </citation>
    <scope>NUCLEOTIDE SEQUENCE [LARGE SCALE GENOMIC DNA]</scope>
    <source>
        <strain evidence="13">ATCC BAA-1237 / DSM 17374 / SPN1</strain>
    </source>
</reference>
<dbReference type="SUPFAM" id="SSF51735">
    <property type="entry name" value="NAD(P)-binding Rossmann-fold domains"/>
    <property type="match status" value="1"/>
</dbReference>
<evidence type="ECO:0000313" key="12">
    <source>
        <dbReference type="EMBL" id="AEC02181.1"/>
    </source>
</evidence>
<keyword evidence="13" id="KW-1185">Reference proteome</keyword>
<dbReference type="InterPro" id="IPR005886">
    <property type="entry name" value="UDP_G4E"/>
</dbReference>
<dbReference type="HOGENOM" id="CLU_007383_1_10_12"/>
<dbReference type="PANTHER" id="PTHR43725:SF53">
    <property type="entry name" value="UDP-ARABINOSE 4-EPIMERASE 1"/>
    <property type="match status" value="1"/>
</dbReference>
<evidence type="ECO:0000256" key="10">
    <source>
        <dbReference type="RuleBase" id="RU366046"/>
    </source>
</evidence>
<dbReference type="Gene3D" id="3.90.25.10">
    <property type="entry name" value="UDP-galactose 4-epimerase, domain 1"/>
    <property type="match status" value="1"/>
</dbReference>
<dbReference type="NCBIfam" id="TIGR01179">
    <property type="entry name" value="galE"/>
    <property type="match status" value="1"/>
</dbReference>
<evidence type="ECO:0000256" key="4">
    <source>
        <dbReference type="ARBA" id="ARBA00007637"/>
    </source>
</evidence>
<evidence type="ECO:0000256" key="7">
    <source>
        <dbReference type="ARBA" id="ARBA00023027"/>
    </source>
</evidence>
<comment type="catalytic activity">
    <reaction evidence="1 10">
        <text>UDP-alpha-D-glucose = UDP-alpha-D-galactose</text>
        <dbReference type="Rhea" id="RHEA:22168"/>
        <dbReference type="ChEBI" id="CHEBI:58885"/>
        <dbReference type="ChEBI" id="CHEBI:66914"/>
        <dbReference type="EC" id="5.1.3.2"/>
    </reaction>
</comment>
<comment type="subunit">
    <text evidence="10">Homodimer.</text>
</comment>
<dbReference type="AlphaFoldDB" id="F4GIP7"/>
<keyword evidence="9 10" id="KW-0119">Carbohydrate metabolism</keyword>
<evidence type="ECO:0000256" key="9">
    <source>
        <dbReference type="ARBA" id="ARBA00023277"/>
    </source>
</evidence>
<dbReference type="Pfam" id="PF01370">
    <property type="entry name" value="Epimerase"/>
    <property type="match status" value="1"/>
</dbReference>
<evidence type="ECO:0000256" key="6">
    <source>
        <dbReference type="ARBA" id="ARBA00018569"/>
    </source>
</evidence>
<sequence length="330" mass="36130">MRVLLVGGAGYIGTHVALAFQDRGDTVGILDNLSTGLKSNVLDGSEFYEGDIMDTQCLDRVFAKGWDAVVHLAAFKAAGESMLKPEIYATNNITGSLNLINACLKHNVMRFILSSSAAVYGEPVYLPLDEAHPKHPTNYYGYTKLAIEQNLEWFDRLKGLKFVALRYFNAAGYDVSGKMLGLEKKPANLIPLVMETAIGKRPNLLVFGNDYPTSDGTGVRDYVHVTDLADAHVSATDYLVAKNTSLTVNLGSGSGVSVQEIIDKSREITGRDIPAQYVDRRPGDPAKLVASSSLAEKELGWKARYSDIETILRTTWEVYLADRKKSVITS</sequence>
<dbReference type="CDD" id="cd05247">
    <property type="entry name" value="UDP_G4E_1_SDR_e"/>
    <property type="match status" value="1"/>
</dbReference>
<dbReference type="InterPro" id="IPR036291">
    <property type="entry name" value="NAD(P)-bd_dom_sf"/>
</dbReference>
<comment type="pathway">
    <text evidence="3 10">Carbohydrate metabolism; galactose metabolism.</text>
</comment>
<proteinExistence type="inferred from homology"/>
<dbReference type="UniPathway" id="UPA00214"/>